<accession>A0AAV2TDL6</accession>
<sequence>MVDFPFKFLYMFFSYTTPLPIYCSRTRLRSASTASRFISVFAVFVCSPLLKLVRITKSFYYSSFVFPPSPMCTVFATIPYFSANGARPPPFLKWTGANTETVT</sequence>
<organism evidence="1 2">
    <name type="scientific">Calicophoron daubneyi</name>
    <name type="common">Rumen fluke</name>
    <name type="synonym">Paramphistomum daubneyi</name>
    <dbReference type="NCBI Taxonomy" id="300641"/>
    <lineage>
        <taxon>Eukaryota</taxon>
        <taxon>Metazoa</taxon>
        <taxon>Spiralia</taxon>
        <taxon>Lophotrochozoa</taxon>
        <taxon>Platyhelminthes</taxon>
        <taxon>Trematoda</taxon>
        <taxon>Digenea</taxon>
        <taxon>Plagiorchiida</taxon>
        <taxon>Pronocephalata</taxon>
        <taxon>Paramphistomoidea</taxon>
        <taxon>Paramphistomidae</taxon>
        <taxon>Calicophoron</taxon>
    </lineage>
</organism>
<gene>
    <name evidence="1" type="ORF">CDAUBV1_LOCUS9048</name>
</gene>
<reference evidence="1" key="1">
    <citation type="submission" date="2024-06" db="EMBL/GenBank/DDBJ databases">
        <authorList>
            <person name="Liu X."/>
            <person name="Lenzi L."/>
            <person name="Haldenby T S."/>
            <person name="Uol C."/>
        </authorList>
    </citation>
    <scope>NUCLEOTIDE SEQUENCE</scope>
</reference>
<name>A0AAV2TDL6_CALDB</name>
<evidence type="ECO:0000313" key="1">
    <source>
        <dbReference type="EMBL" id="CAL5134961.1"/>
    </source>
</evidence>
<dbReference type="EMBL" id="CAXLJL010000234">
    <property type="protein sequence ID" value="CAL5134961.1"/>
    <property type="molecule type" value="Genomic_DNA"/>
</dbReference>
<proteinExistence type="predicted"/>
<evidence type="ECO:0000313" key="2">
    <source>
        <dbReference type="Proteomes" id="UP001497525"/>
    </source>
</evidence>
<protein>
    <submittedName>
        <fullName evidence="1">Uncharacterized protein</fullName>
    </submittedName>
</protein>
<comment type="caution">
    <text evidence="1">The sequence shown here is derived from an EMBL/GenBank/DDBJ whole genome shotgun (WGS) entry which is preliminary data.</text>
</comment>
<dbReference type="Proteomes" id="UP001497525">
    <property type="component" value="Unassembled WGS sequence"/>
</dbReference>
<dbReference type="AlphaFoldDB" id="A0AAV2TDL6"/>